<proteinExistence type="predicted"/>
<dbReference type="AlphaFoldDB" id="A0A3B1AW59"/>
<feature type="coiled-coil region" evidence="1">
    <location>
        <begin position="39"/>
        <end position="66"/>
    </location>
</feature>
<evidence type="ECO:0000256" key="1">
    <source>
        <dbReference type="SAM" id="Coils"/>
    </source>
</evidence>
<accession>A0A3B1AW59</accession>
<dbReference type="EMBL" id="UOFV01000406">
    <property type="protein sequence ID" value="VAX03528.1"/>
    <property type="molecule type" value="Genomic_DNA"/>
</dbReference>
<protein>
    <submittedName>
        <fullName evidence="2">Uncharacterized protein</fullName>
    </submittedName>
</protein>
<sequence>MHHMSQTYSVILIAFLCFSATLSQAETDITGGKSDQQQLRSILQKLDQATQQRQQQDKQLEALSRQLECNWALIRAYETCGQLHGNDPDGHLKCSATAKQNVEKCVENGNKKQL</sequence>
<organism evidence="2">
    <name type="scientific">hydrothermal vent metagenome</name>
    <dbReference type="NCBI Taxonomy" id="652676"/>
    <lineage>
        <taxon>unclassified sequences</taxon>
        <taxon>metagenomes</taxon>
        <taxon>ecological metagenomes</taxon>
    </lineage>
</organism>
<gene>
    <name evidence="2" type="ORF">MNBD_GAMMA19-1726</name>
</gene>
<reference evidence="2" key="1">
    <citation type="submission" date="2018-06" db="EMBL/GenBank/DDBJ databases">
        <authorList>
            <person name="Zhirakovskaya E."/>
        </authorList>
    </citation>
    <scope>NUCLEOTIDE SEQUENCE</scope>
</reference>
<keyword evidence="1" id="KW-0175">Coiled coil</keyword>
<evidence type="ECO:0000313" key="2">
    <source>
        <dbReference type="EMBL" id="VAX03528.1"/>
    </source>
</evidence>
<name>A0A3B1AW59_9ZZZZ</name>